<gene>
    <name evidence="7" type="ORF">LtaPh_3129300</name>
</gene>
<dbReference type="PROSITE" id="PS51085">
    <property type="entry name" value="2FE2S_FER_2"/>
    <property type="match status" value="1"/>
</dbReference>
<evidence type="ECO:0000256" key="5">
    <source>
        <dbReference type="SAM" id="SignalP"/>
    </source>
</evidence>
<dbReference type="EMBL" id="BLBS01000047">
    <property type="protein sequence ID" value="GET91255.1"/>
    <property type="molecule type" value="Genomic_DNA"/>
</dbReference>
<evidence type="ECO:0000256" key="3">
    <source>
        <dbReference type="ARBA" id="ARBA00023004"/>
    </source>
</evidence>
<dbReference type="GO" id="GO:0005739">
    <property type="term" value="C:mitochondrion"/>
    <property type="evidence" value="ECO:0007669"/>
    <property type="project" value="TreeGrafter"/>
</dbReference>
<feature type="signal peptide" evidence="5">
    <location>
        <begin position="1"/>
        <end position="23"/>
    </location>
</feature>
<organism evidence="7 8">
    <name type="scientific">Leishmania tarentolae</name>
    <name type="common">Sauroleishmania tarentolae</name>
    <dbReference type="NCBI Taxonomy" id="5689"/>
    <lineage>
        <taxon>Eukaryota</taxon>
        <taxon>Discoba</taxon>
        <taxon>Euglenozoa</taxon>
        <taxon>Kinetoplastea</taxon>
        <taxon>Metakinetoplastina</taxon>
        <taxon>Trypanosomatida</taxon>
        <taxon>Trypanosomatidae</taxon>
        <taxon>Leishmaniinae</taxon>
        <taxon>Leishmania</taxon>
        <taxon>lizard Leishmania</taxon>
    </lineage>
</organism>
<dbReference type="PANTHER" id="PTHR23426:SF63">
    <property type="entry name" value="TRANSFER PROTEIN, PUTATIVE-RELATED"/>
    <property type="match status" value="1"/>
</dbReference>
<dbReference type="PANTHER" id="PTHR23426">
    <property type="entry name" value="FERREDOXIN/ADRENODOXIN"/>
    <property type="match status" value="1"/>
</dbReference>
<keyword evidence="2" id="KW-0479">Metal-binding</keyword>
<feature type="domain" description="2Fe-2S ferredoxin-type" evidence="6">
    <location>
        <begin position="37"/>
        <end position="140"/>
    </location>
</feature>
<dbReference type="Gene3D" id="3.10.20.30">
    <property type="match status" value="1"/>
</dbReference>
<dbReference type="GO" id="GO:0140647">
    <property type="term" value="P:P450-containing electron transport chain"/>
    <property type="evidence" value="ECO:0007669"/>
    <property type="project" value="InterPro"/>
</dbReference>
<dbReference type="SUPFAM" id="SSF54292">
    <property type="entry name" value="2Fe-2S ferredoxin-like"/>
    <property type="match status" value="1"/>
</dbReference>
<evidence type="ECO:0000256" key="1">
    <source>
        <dbReference type="ARBA" id="ARBA00022714"/>
    </source>
</evidence>
<evidence type="ECO:0000313" key="7">
    <source>
        <dbReference type="EMBL" id="GET91255.1"/>
    </source>
</evidence>
<evidence type="ECO:0000256" key="4">
    <source>
        <dbReference type="ARBA" id="ARBA00023014"/>
    </source>
</evidence>
<keyword evidence="3" id="KW-0408">Iron</keyword>
<keyword evidence="4" id="KW-0411">Iron-sulfur</keyword>
<keyword evidence="8" id="KW-1185">Reference proteome</keyword>
<reference evidence="7" key="1">
    <citation type="submission" date="2019-11" db="EMBL/GenBank/DDBJ databases">
        <title>Leishmania tarentolae CDS.</title>
        <authorList>
            <person name="Goto Y."/>
            <person name="Yamagishi J."/>
        </authorList>
    </citation>
    <scope>NUCLEOTIDE SEQUENCE [LARGE SCALE GENOMIC DNA]</scope>
    <source>
        <strain evidence="7">Parrot Tar II</strain>
    </source>
</reference>
<feature type="chain" id="PRO_5025036041" evidence="5">
    <location>
        <begin position="24"/>
        <end position="145"/>
    </location>
</feature>
<evidence type="ECO:0000256" key="2">
    <source>
        <dbReference type="ARBA" id="ARBA00022723"/>
    </source>
</evidence>
<dbReference type="Proteomes" id="UP000419144">
    <property type="component" value="Unassembled WGS sequence"/>
</dbReference>
<dbReference type="Pfam" id="PF00111">
    <property type="entry name" value="Fer2"/>
    <property type="match status" value="1"/>
</dbReference>
<protein>
    <submittedName>
        <fullName evidence="7">Adrenodoxin-like protein</fullName>
    </submittedName>
</protein>
<accession>A0A640KQ90</accession>
<keyword evidence="5" id="KW-0732">Signal</keyword>
<evidence type="ECO:0000259" key="6">
    <source>
        <dbReference type="PROSITE" id="PS51085"/>
    </source>
</evidence>
<dbReference type="GO" id="GO:0009055">
    <property type="term" value="F:electron transfer activity"/>
    <property type="evidence" value="ECO:0007669"/>
    <property type="project" value="TreeGrafter"/>
</dbReference>
<sequence>MRNIAPLLATGVLLQSHLALTGALRTSRALYSTPGKVKVCVKTQDGTPLDFEAPVGMSLMHAIRDVAKLEMEGACDGCAQCSTCHVYVSERCFRNLGEPSEQEQDILDKALDLSDTSRLACQIVLTPEINGLEVVLPKNVTNLLL</sequence>
<dbReference type="InterPro" id="IPR036010">
    <property type="entry name" value="2Fe-2S_ferredoxin-like_sf"/>
</dbReference>
<dbReference type="OrthoDB" id="268593at2759"/>
<dbReference type="AlphaFoldDB" id="A0A640KQ90"/>
<dbReference type="GO" id="GO:0051537">
    <property type="term" value="F:2 iron, 2 sulfur cluster binding"/>
    <property type="evidence" value="ECO:0007669"/>
    <property type="project" value="UniProtKB-KW"/>
</dbReference>
<dbReference type="InterPro" id="IPR001055">
    <property type="entry name" value="Adrenodoxin-like"/>
</dbReference>
<comment type="caution">
    <text evidence="7">The sequence shown here is derived from an EMBL/GenBank/DDBJ whole genome shotgun (WGS) entry which is preliminary data.</text>
</comment>
<keyword evidence="1" id="KW-0001">2Fe-2S</keyword>
<name>A0A640KQ90_LEITA</name>
<dbReference type="VEuPathDB" id="TriTrypDB:LtaPh_3129300"/>
<dbReference type="CDD" id="cd00207">
    <property type="entry name" value="fer2"/>
    <property type="match status" value="1"/>
</dbReference>
<dbReference type="GO" id="GO:0046872">
    <property type="term" value="F:metal ion binding"/>
    <property type="evidence" value="ECO:0007669"/>
    <property type="project" value="UniProtKB-KW"/>
</dbReference>
<evidence type="ECO:0000313" key="8">
    <source>
        <dbReference type="Proteomes" id="UP000419144"/>
    </source>
</evidence>
<dbReference type="PRINTS" id="PR00355">
    <property type="entry name" value="ADRENODOXIN"/>
</dbReference>
<proteinExistence type="predicted"/>
<dbReference type="InterPro" id="IPR001041">
    <property type="entry name" value="2Fe-2S_ferredoxin-type"/>
</dbReference>
<dbReference type="InterPro" id="IPR012675">
    <property type="entry name" value="Beta-grasp_dom_sf"/>
</dbReference>